<dbReference type="InterPro" id="IPR013783">
    <property type="entry name" value="Ig-like_fold"/>
</dbReference>
<dbReference type="Pfam" id="PF13585">
    <property type="entry name" value="CHU_C"/>
    <property type="match status" value="1"/>
</dbReference>
<dbReference type="NCBIfam" id="TIGR04131">
    <property type="entry name" value="Bac_Flav_CTERM"/>
    <property type="match status" value="1"/>
</dbReference>
<dbReference type="EMBL" id="FOLE01000006">
    <property type="protein sequence ID" value="SFC52100.1"/>
    <property type="molecule type" value="Genomic_DNA"/>
</dbReference>
<evidence type="ECO:0000313" key="3">
    <source>
        <dbReference type="EMBL" id="SFC52100.1"/>
    </source>
</evidence>
<accession>A0A1I1K3E5</accession>
<feature type="chain" id="PRO_5011652399" evidence="1">
    <location>
        <begin position="21"/>
        <end position="686"/>
    </location>
</feature>
<dbReference type="InterPro" id="IPR000601">
    <property type="entry name" value="PKD_dom"/>
</dbReference>
<dbReference type="PROSITE" id="PS50093">
    <property type="entry name" value="PKD"/>
    <property type="match status" value="1"/>
</dbReference>
<evidence type="ECO:0000259" key="2">
    <source>
        <dbReference type="PROSITE" id="PS50093"/>
    </source>
</evidence>
<dbReference type="Gene3D" id="2.60.40.10">
    <property type="entry name" value="Immunoglobulins"/>
    <property type="match status" value="2"/>
</dbReference>
<keyword evidence="4" id="KW-1185">Reference proteome</keyword>
<keyword evidence="1" id="KW-0732">Signal</keyword>
<proteinExistence type="predicted"/>
<dbReference type="SUPFAM" id="SSF49299">
    <property type="entry name" value="PKD domain"/>
    <property type="match status" value="1"/>
</dbReference>
<dbReference type="AlphaFoldDB" id="A0A1I1K3E5"/>
<gene>
    <name evidence="3" type="ORF">SAMN05421780_106106</name>
</gene>
<feature type="domain" description="PKD" evidence="2">
    <location>
        <begin position="517"/>
        <end position="563"/>
    </location>
</feature>
<dbReference type="RefSeq" id="WP_091512426.1">
    <property type="nucleotide sequence ID" value="NZ_FOLE01000006.1"/>
</dbReference>
<dbReference type="Proteomes" id="UP000199514">
    <property type="component" value="Unassembled WGS sequence"/>
</dbReference>
<organism evidence="3 4">
    <name type="scientific">Flexibacter flexilis DSM 6793</name>
    <dbReference type="NCBI Taxonomy" id="927664"/>
    <lineage>
        <taxon>Bacteria</taxon>
        <taxon>Pseudomonadati</taxon>
        <taxon>Bacteroidota</taxon>
        <taxon>Cytophagia</taxon>
        <taxon>Cytophagales</taxon>
        <taxon>Flexibacteraceae</taxon>
        <taxon>Flexibacter</taxon>
    </lineage>
</organism>
<protein>
    <submittedName>
        <fullName evidence="3">Gliding motility-associated C-terminal domain-containing protein</fullName>
    </submittedName>
</protein>
<evidence type="ECO:0000256" key="1">
    <source>
        <dbReference type="SAM" id="SignalP"/>
    </source>
</evidence>
<dbReference type="STRING" id="927664.SAMN05421780_106106"/>
<sequence length="686" mass="75215">MKYNITFLFLFLLGWAKVYSQTTCASATYVPKPSQDCKGAIALCQLSTTYPTGSICGPGAIPGEISTGSCLSSNERNTTWYVFKVSQSGKLKFKIKPLDVTATSNGDTDYDWAVFKLPAGQQNTASICAQIKNNLSWQFSCNYSSQDGETGMYETSTTQQVDVQGAGGSRFNRTKTVNVGEYYVLAVDNFTGGTELANLMGYTITFADPSDPLHADAADIVPGEDTISISAITQTPTCVNNSVVFSFDSPVRCDSVKASKFEIKGANPPYTILSVTPFSAADCSDDGQSQTYKLTFTPAFVDSTYQLFIRKTIKDICENNVRLDSLPFTIKPFLGTTVYLSGDSAVCPNTVVTLRADTTLSGTYTYIWKKDDVVIPGATTSSYSFIPTSTTYSQYKVIASLLGGCKDSSSVPVRLADLPLLTMPANDTVCYGGKNVKKLLEPVITATPGETLKYKWTSRNNRTKTLSTAPTFEASLDTTDIYTLTITNSRDCQVKASTTIFVGDSIAPKFTVDTLYGAAPLTVHYTNTSEGQRVKYSWNFGDPTTPPTEFTITKDSVHIYSTPSLADTTYYFTTLSVMDTTTAIAKKLSLNGCVKTYTQVIKVVPFIIPNIITPNGDYKNDGFRFSGWSTELTLKVYNRWGNLVYESSSYRNDWDASQLPQGTYFYYLEDKQLNRTAKGWVDVLKN</sequence>
<dbReference type="InterPro" id="IPR026341">
    <property type="entry name" value="T9SS_type_B"/>
</dbReference>
<evidence type="ECO:0000313" key="4">
    <source>
        <dbReference type="Proteomes" id="UP000199514"/>
    </source>
</evidence>
<name>A0A1I1K3E5_9BACT</name>
<dbReference type="OrthoDB" id="1652165at2"/>
<dbReference type="InterPro" id="IPR035986">
    <property type="entry name" value="PKD_dom_sf"/>
</dbReference>
<reference evidence="3 4" key="1">
    <citation type="submission" date="2016-10" db="EMBL/GenBank/DDBJ databases">
        <authorList>
            <person name="de Groot N.N."/>
        </authorList>
    </citation>
    <scope>NUCLEOTIDE SEQUENCE [LARGE SCALE GENOMIC DNA]</scope>
    <source>
        <strain evidence="3 4">DSM 6793</strain>
    </source>
</reference>
<feature type="signal peptide" evidence="1">
    <location>
        <begin position="1"/>
        <end position="20"/>
    </location>
</feature>